<dbReference type="STRING" id="595434.RISK_003273"/>
<sequence length="68" mass="7627">MRRTPFPSANADGYNLSPLRGYFYLMNPVVLGLTSDGDNMPPLRGYFYFVNPVVLGLTSDGDNRWLVP</sequence>
<dbReference type="PATRIC" id="fig|595434.4.peg.3124"/>
<gene>
    <name evidence="1" type="ORF">RISK_003273</name>
</gene>
<comment type="caution">
    <text evidence="1">The sequence shown here is derived from an EMBL/GenBank/DDBJ whole genome shotgun (WGS) entry which is preliminary data.</text>
</comment>
<dbReference type="Proteomes" id="UP000036367">
    <property type="component" value="Unassembled WGS sequence"/>
</dbReference>
<dbReference type="RefSeq" id="WP_150122585.1">
    <property type="nucleotide sequence ID" value="NZ_LECT01000026.1"/>
</dbReference>
<accession>A0A0J1BDS0</accession>
<name>A0A0J1BDS0_RHOIS</name>
<organism evidence="1 2">
    <name type="scientific">Rhodopirellula islandica</name>
    <dbReference type="NCBI Taxonomy" id="595434"/>
    <lineage>
        <taxon>Bacteria</taxon>
        <taxon>Pseudomonadati</taxon>
        <taxon>Planctomycetota</taxon>
        <taxon>Planctomycetia</taxon>
        <taxon>Pirellulales</taxon>
        <taxon>Pirellulaceae</taxon>
        <taxon>Rhodopirellula</taxon>
    </lineage>
</organism>
<evidence type="ECO:0000313" key="1">
    <source>
        <dbReference type="EMBL" id="KLU04651.1"/>
    </source>
</evidence>
<protein>
    <submittedName>
        <fullName evidence="1">Uncharacterized protein</fullName>
    </submittedName>
</protein>
<reference evidence="1" key="1">
    <citation type="submission" date="2015-05" db="EMBL/GenBank/DDBJ databases">
        <title>Permanent draft genome of Rhodopirellula islandicus K833.</title>
        <authorList>
            <person name="Kizina J."/>
            <person name="Richter M."/>
            <person name="Glockner F.O."/>
            <person name="Harder J."/>
        </authorList>
    </citation>
    <scope>NUCLEOTIDE SEQUENCE [LARGE SCALE GENOMIC DNA]</scope>
    <source>
        <strain evidence="1">K833</strain>
    </source>
</reference>
<dbReference type="AlphaFoldDB" id="A0A0J1BDS0"/>
<keyword evidence="2" id="KW-1185">Reference proteome</keyword>
<evidence type="ECO:0000313" key="2">
    <source>
        <dbReference type="Proteomes" id="UP000036367"/>
    </source>
</evidence>
<proteinExistence type="predicted"/>
<dbReference type="EMBL" id="LECT01000026">
    <property type="protein sequence ID" value="KLU04651.1"/>
    <property type="molecule type" value="Genomic_DNA"/>
</dbReference>